<feature type="domain" description="Response regulatory" evidence="16">
    <location>
        <begin position="621"/>
        <end position="737"/>
    </location>
</feature>
<evidence type="ECO:0000256" key="3">
    <source>
        <dbReference type="ARBA" id="ARBA00012438"/>
    </source>
</evidence>
<dbReference type="InterPro" id="IPR036097">
    <property type="entry name" value="HisK_dim/P_sf"/>
</dbReference>
<keyword evidence="9 14" id="KW-1133">Transmembrane helix</keyword>
<dbReference type="Pfam" id="PF00512">
    <property type="entry name" value="HisKA"/>
    <property type="match status" value="1"/>
</dbReference>
<dbReference type="PROSITE" id="PS50113">
    <property type="entry name" value="PAC"/>
    <property type="match status" value="1"/>
</dbReference>
<evidence type="ECO:0000313" key="20">
    <source>
        <dbReference type="EMBL" id="REA58064.1"/>
    </source>
</evidence>
<evidence type="ECO:0000256" key="9">
    <source>
        <dbReference type="ARBA" id="ARBA00022989"/>
    </source>
</evidence>
<dbReference type="InterPro" id="IPR008207">
    <property type="entry name" value="Sig_transdc_His_kin_Hpt_dom"/>
</dbReference>
<comment type="subcellular location">
    <subcellularLocation>
        <location evidence="2">Cell membrane</location>
        <topology evidence="2">Multi-pass membrane protein</topology>
    </subcellularLocation>
</comment>
<dbReference type="InterPro" id="IPR000700">
    <property type="entry name" value="PAS-assoc_C"/>
</dbReference>
<dbReference type="SMART" id="SM00448">
    <property type="entry name" value="REC"/>
    <property type="match status" value="1"/>
</dbReference>
<dbReference type="InterPro" id="IPR003594">
    <property type="entry name" value="HATPase_dom"/>
</dbReference>
<dbReference type="EMBL" id="QNUL01000023">
    <property type="protein sequence ID" value="REA58064.1"/>
    <property type="molecule type" value="Genomic_DNA"/>
</dbReference>
<evidence type="ECO:0000256" key="14">
    <source>
        <dbReference type="SAM" id="Phobius"/>
    </source>
</evidence>
<gene>
    <name evidence="20" type="ORF">DSL64_22015</name>
</gene>
<dbReference type="Pfam" id="PF02518">
    <property type="entry name" value="HATPase_c"/>
    <property type="match status" value="1"/>
</dbReference>
<comment type="caution">
    <text evidence="20">The sequence shown here is derived from an EMBL/GenBank/DDBJ whole genome shotgun (WGS) entry which is preliminary data.</text>
</comment>
<keyword evidence="5 13" id="KW-0597">Phosphoprotein</keyword>
<evidence type="ECO:0000259" key="18">
    <source>
        <dbReference type="PROSITE" id="PS50113"/>
    </source>
</evidence>
<evidence type="ECO:0000256" key="4">
    <source>
        <dbReference type="ARBA" id="ARBA00022475"/>
    </source>
</evidence>
<dbReference type="SUPFAM" id="SSF47226">
    <property type="entry name" value="Histidine-containing phosphotransfer domain, HPT domain"/>
    <property type="match status" value="1"/>
</dbReference>
<evidence type="ECO:0000256" key="1">
    <source>
        <dbReference type="ARBA" id="ARBA00000085"/>
    </source>
</evidence>
<sequence>MLSTLLNRNFRGPFLSICAGLMLILGSQYYAYKSVENLSEHNIGLNKTTRILHQTANFGQRAKDLQLNMHSFLNTDNQALLRDNYLKRVELIEVSDTLFNLIKGDNQQTSRVKDLLEISSRIALFAHQVMKAYQIEGTEQAKTMIRQGEGIRLNQLLMNKISEIDRYENLNLENRRKLVVSTHRDTTRAITGTTMAGFFLTMAAFVFMVREQRRQRMMQAELNKKEAVLKQYVEAIPDGIMVLNSDKEIGLLNQSGREMLGLKNEVVPDLKTLSEYVNYTYWDDIARTIEPDDLPVNKALYGYKNTGNKLNILLDGKIKNLESNVSPVYEANGEIVSAITVFRDITERVNYQTMLENARILAEKSLRVKDVFLSNVSHEIRTPLNAIIGFTNLLEGELKDHKSLEFVTYIQLASKNLLELINDVLDFSKIEGGHVQLEKTPTSLNELIDSVSVLISQRAREKGIDYEVKLAEGLPKIIDTDQLRLTQILLNVCGNAVKFTEKGKVKLSVTAISPIRNEQQDLQFTIEDTGIGIAPDKLNEIFDRFVQASESTTRLFGGTGLGLSIVKSLVELLGGTIEVKSEAQKGTQFIIQCSFKVLPDDTYEQKDKLLQPAETTLPKLHVLVAEDNILNQKLLRAIFERLGLEFTIANNGYEAIQILQQNLIFDFVIMDLQMPVMDGYTAIKKIRKEISATLPIITMTAHALVGEKEECLSIGANGYISKPFKQHELIRTILQVTGKDVASDDENKKVTIQKTPHMPESTLNLTYLNEITGGSEELRDELIAMFETESTTQLAIIRQANINHDANALAQAIHKYRSSLFSVGLLPVADKYKVLEASLKNNIWPADINESIVSIENEALAGLSELKNL</sequence>
<keyword evidence="20" id="KW-0808">Transferase</keyword>
<dbReference type="NCBIfam" id="TIGR00229">
    <property type="entry name" value="sensory_box"/>
    <property type="match status" value="1"/>
</dbReference>
<dbReference type="OrthoDB" id="9781208at2"/>
<keyword evidence="20" id="KW-0418">Kinase</keyword>
<dbReference type="RefSeq" id="WP_115833103.1">
    <property type="nucleotide sequence ID" value="NZ_QNUL01000023.1"/>
</dbReference>
<evidence type="ECO:0000256" key="12">
    <source>
        <dbReference type="PROSITE-ProRule" id="PRU00110"/>
    </source>
</evidence>
<feature type="modified residue" description="4-aspartylphosphate" evidence="13">
    <location>
        <position position="671"/>
    </location>
</feature>
<evidence type="ECO:0000259" key="19">
    <source>
        <dbReference type="PROSITE" id="PS50894"/>
    </source>
</evidence>
<keyword evidence="21" id="KW-1185">Reference proteome</keyword>
<dbReference type="Gene3D" id="1.20.120.160">
    <property type="entry name" value="HPT domain"/>
    <property type="match status" value="1"/>
</dbReference>
<feature type="modified residue" description="Phosphohistidine" evidence="12">
    <location>
        <position position="814"/>
    </location>
</feature>
<evidence type="ECO:0000259" key="17">
    <source>
        <dbReference type="PROSITE" id="PS50112"/>
    </source>
</evidence>
<keyword evidence="4" id="KW-1003">Cell membrane</keyword>
<dbReference type="Gene3D" id="3.30.565.10">
    <property type="entry name" value="Histidine kinase-like ATPase, C-terminal domain"/>
    <property type="match status" value="1"/>
</dbReference>
<dbReference type="Gene3D" id="1.10.287.130">
    <property type="match status" value="1"/>
</dbReference>
<name>A0A3D8Y699_9BACT</name>
<dbReference type="PROSITE" id="PS50109">
    <property type="entry name" value="HIS_KIN"/>
    <property type="match status" value="1"/>
</dbReference>
<proteinExistence type="predicted"/>
<accession>A0A3D8Y699</accession>
<dbReference type="Gene3D" id="3.30.450.20">
    <property type="entry name" value="PAS domain"/>
    <property type="match status" value="1"/>
</dbReference>
<dbReference type="CDD" id="cd00130">
    <property type="entry name" value="PAS"/>
    <property type="match status" value="1"/>
</dbReference>
<evidence type="ECO:0000256" key="8">
    <source>
        <dbReference type="ARBA" id="ARBA00022840"/>
    </source>
</evidence>
<dbReference type="InterPro" id="IPR035965">
    <property type="entry name" value="PAS-like_dom_sf"/>
</dbReference>
<feature type="domain" description="HPt" evidence="19">
    <location>
        <begin position="775"/>
        <end position="869"/>
    </location>
</feature>
<dbReference type="InterPro" id="IPR011006">
    <property type="entry name" value="CheY-like_superfamily"/>
</dbReference>
<dbReference type="InterPro" id="IPR013656">
    <property type="entry name" value="PAS_4"/>
</dbReference>
<dbReference type="InterPro" id="IPR036890">
    <property type="entry name" value="HATPase_C_sf"/>
</dbReference>
<keyword evidence="11 14" id="KW-0472">Membrane</keyword>
<protein>
    <recommendedName>
        <fullName evidence="3">histidine kinase</fullName>
        <ecNumber evidence="3">2.7.13.3</ecNumber>
    </recommendedName>
</protein>
<dbReference type="PROSITE" id="PS50894">
    <property type="entry name" value="HPT"/>
    <property type="match status" value="1"/>
</dbReference>
<dbReference type="CDD" id="cd17546">
    <property type="entry name" value="REC_hyHK_CKI1_RcsC-like"/>
    <property type="match status" value="1"/>
</dbReference>
<dbReference type="InterPro" id="IPR003661">
    <property type="entry name" value="HisK_dim/P_dom"/>
</dbReference>
<evidence type="ECO:0000256" key="2">
    <source>
        <dbReference type="ARBA" id="ARBA00004651"/>
    </source>
</evidence>
<dbReference type="PROSITE" id="PS50110">
    <property type="entry name" value="RESPONSE_REGULATORY"/>
    <property type="match status" value="1"/>
</dbReference>
<feature type="domain" description="Histidine kinase" evidence="15">
    <location>
        <begin position="375"/>
        <end position="597"/>
    </location>
</feature>
<dbReference type="Pfam" id="PF00072">
    <property type="entry name" value="Response_reg"/>
    <property type="match status" value="1"/>
</dbReference>
<dbReference type="PANTHER" id="PTHR45339">
    <property type="entry name" value="HYBRID SIGNAL TRANSDUCTION HISTIDINE KINASE J"/>
    <property type="match status" value="1"/>
</dbReference>
<dbReference type="Gene3D" id="3.40.50.2300">
    <property type="match status" value="1"/>
</dbReference>
<dbReference type="GO" id="GO:0005886">
    <property type="term" value="C:plasma membrane"/>
    <property type="evidence" value="ECO:0007669"/>
    <property type="project" value="UniProtKB-SubCell"/>
</dbReference>
<organism evidence="20 21">
    <name type="scientific">Dyadobacter luteus</name>
    <dbReference type="NCBI Taxonomy" id="2259619"/>
    <lineage>
        <taxon>Bacteria</taxon>
        <taxon>Pseudomonadati</taxon>
        <taxon>Bacteroidota</taxon>
        <taxon>Cytophagia</taxon>
        <taxon>Cytophagales</taxon>
        <taxon>Spirosomataceae</taxon>
        <taxon>Dyadobacter</taxon>
    </lineage>
</organism>
<dbReference type="InterPro" id="IPR004358">
    <property type="entry name" value="Sig_transdc_His_kin-like_C"/>
</dbReference>
<keyword evidence="8" id="KW-0067">ATP-binding</keyword>
<dbReference type="Proteomes" id="UP000256373">
    <property type="component" value="Unassembled WGS sequence"/>
</dbReference>
<reference evidence="20 21" key="1">
    <citation type="submission" date="2018-07" db="EMBL/GenBank/DDBJ databases">
        <title>Dyadobacter roseus sp. nov., isolated from rose rhizosphere soil.</title>
        <authorList>
            <person name="Chen L."/>
        </authorList>
    </citation>
    <scope>NUCLEOTIDE SEQUENCE [LARGE SCALE GENOMIC DNA]</scope>
    <source>
        <strain evidence="20 21">RS19</strain>
    </source>
</reference>
<dbReference type="InterPro" id="IPR036641">
    <property type="entry name" value="HPT_dom_sf"/>
</dbReference>
<dbReference type="SUPFAM" id="SSF52172">
    <property type="entry name" value="CheY-like"/>
    <property type="match status" value="1"/>
</dbReference>
<evidence type="ECO:0000256" key="13">
    <source>
        <dbReference type="PROSITE-ProRule" id="PRU00169"/>
    </source>
</evidence>
<evidence type="ECO:0000256" key="7">
    <source>
        <dbReference type="ARBA" id="ARBA00022741"/>
    </source>
</evidence>
<dbReference type="SMART" id="SM00388">
    <property type="entry name" value="HisKA"/>
    <property type="match status" value="1"/>
</dbReference>
<evidence type="ECO:0000256" key="11">
    <source>
        <dbReference type="ARBA" id="ARBA00023136"/>
    </source>
</evidence>
<feature type="domain" description="PAC" evidence="18">
    <location>
        <begin position="304"/>
        <end position="357"/>
    </location>
</feature>
<dbReference type="EC" id="2.7.13.3" evidence="3"/>
<evidence type="ECO:0000313" key="21">
    <source>
        <dbReference type="Proteomes" id="UP000256373"/>
    </source>
</evidence>
<dbReference type="InterPro" id="IPR001789">
    <property type="entry name" value="Sig_transdc_resp-reg_receiver"/>
</dbReference>
<dbReference type="SUPFAM" id="SSF55785">
    <property type="entry name" value="PYP-like sensor domain (PAS domain)"/>
    <property type="match status" value="1"/>
</dbReference>
<dbReference type="CDD" id="cd00082">
    <property type="entry name" value="HisKA"/>
    <property type="match status" value="1"/>
</dbReference>
<dbReference type="InterPro" id="IPR005467">
    <property type="entry name" value="His_kinase_dom"/>
</dbReference>
<feature type="transmembrane region" description="Helical" evidence="14">
    <location>
        <begin position="189"/>
        <end position="209"/>
    </location>
</feature>
<dbReference type="PRINTS" id="PR00344">
    <property type="entry name" value="BCTRLSENSOR"/>
</dbReference>
<dbReference type="SUPFAM" id="SSF47384">
    <property type="entry name" value="Homodimeric domain of signal transducing histidine kinase"/>
    <property type="match status" value="1"/>
</dbReference>
<dbReference type="PROSITE" id="PS50112">
    <property type="entry name" value="PAS"/>
    <property type="match status" value="1"/>
</dbReference>
<dbReference type="PANTHER" id="PTHR45339:SF1">
    <property type="entry name" value="HYBRID SIGNAL TRANSDUCTION HISTIDINE KINASE J"/>
    <property type="match status" value="1"/>
</dbReference>
<feature type="transmembrane region" description="Helical" evidence="14">
    <location>
        <begin position="12"/>
        <end position="32"/>
    </location>
</feature>
<dbReference type="CDD" id="cd16922">
    <property type="entry name" value="HATPase_EvgS-ArcB-TorS-like"/>
    <property type="match status" value="1"/>
</dbReference>
<keyword evidence="7" id="KW-0547">Nucleotide-binding</keyword>
<dbReference type="SMART" id="SM00387">
    <property type="entry name" value="HATPase_c"/>
    <property type="match status" value="1"/>
</dbReference>
<dbReference type="Pfam" id="PF08448">
    <property type="entry name" value="PAS_4"/>
    <property type="match status" value="1"/>
</dbReference>
<dbReference type="AlphaFoldDB" id="A0A3D8Y699"/>
<evidence type="ECO:0000259" key="16">
    <source>
        <dbReference type="PROSITE" id="PS50110"/>
    </source>
</evidence>
<keyword evidence="10" id="KW-0902">Two-component regulatory system</keyword>
<dbReference type="FunFam" id="3.30.565.10:FF:000010">
    <property type="entry name" value="Sensor histidine kinase RcsC"/>
    <property type="match status" value="1"/>
</dbReference>
<dbReference type="GO" id="GO:0005524">
    <property type="term" value="F:ATP binding"/>
    <property type="evidence" value="ECO:0007669"/>
    <property type="project" value="UniProtKB-KW"/>
</dbReference>
<evidence type="ECO:0000256" key="6">
    <source>
        <dbReference type="ARBA" id="ARBA00022692"/>
    </source>
</evidence>
<comment type="catalytic activity">
    <reaction evidence="1">
        <text>ATP + protein L-histidine = ADP + protein N-phospho-L-histidine.</text>
        <dbReference type="EC" id="2.7.13.3"/>
    </reaction>
</comment>
<dbReference type="InterPro" id="IPR000014">
    <property type="entry name" value="PAS"/>
</dbReference>
<evidence type="ECO:0000256" key="5">
    <source>
        <dbReference type="ARBA" id="ARBA00022553"/>
    </source>
</evidence>
<dbReference type="GO" id="GO:0000155">
    <property type="term" value="F:phosphorelay sensor kinase activity"/>
    <property type="evidence" value="ECO:0007669"/>
    <property type="project" value="InterPro"/>
</dbReference>
<evidence type="ECO:0000256" key="10">
    <source>
        <dbReference type="ARBA" id="ARBA00023012"/>
    </source>
</evidence>
<keyword evidence="6 14" id="KW-0812">Transmembrane</keyword>
<feature type="domain" description="PAS" evidence="17">
    <location>
        <begin position="225"/>
        <end position="265"/>
    </location>
</feature>
<dbReference type="SUPFAM" id="SSF55874">
    <property type="entry name" value="ATPase domain of HSP90 chaperone/DNA topoisomerase II/histidine kinase"/>
    <property type="match status" value="1"/>
</dbReference>
<evidence type="ECO:0000259" key="15">
    <source>
        <dbReference type="PROSITE" id="PS50109"/>
    </source>
</evidence>